<feature type="region of interest" description="Disordered" evidence="1">
    <location>
        <begin position="754"/>
        <end position="775"/>
    </location>
</feature>
<feature type="transmembrane region" description="Helical" evidence="2">
    <location>
        <begin position="39"/>
        <end position="59"/>
    </location>
</feature>
<keyword evidence="2" id="KW-1133">Transmembrane helix</keyword>
<dbReference type="Proteomes" id="UP001159363">
    <property type="component" value="Chromosome 3"/>
</dbReference>
<keyword evidence="2" id="KW-0812">Transmembrane</keyword>
<evidence type="ECO:0000256" key="1">
    <source>
        <dbReference type="SAM" id="MobiDB-lite"/>
    </source>
</evidence>
<proteinExistence type="predicted"/>
<name>A0ABQ9HVC6_9NEOP</name>
<evidence type="ECO:0008006" key="5">
    <source>
        <dbReference type="Google" id="ProtNLM"/>
    </source>
</evidence>
<gene>
    <name evidence="3" type="ORF">PR048_007689</name>
</gene>
<evidence type="ECO:0000256" key="2">
    <source>
        <dbReference type="SAM" id="Phobius"/>
    </source>
</evidence>
<protein>
    <recommendedName>
        <fullName evidence="5">G-protein coupled receptors family 1 profile domain-containing protein</fullName>
    </recommendedName>
</protein>
<evidence type="ECO:0000313" key="4">
    <source>
        <dbReference type="Proteomes" id="UP001159363"/>
    </source>
</evidence>
<reference evidence="3 4" key="1">
    <citation type="submission" date="2023-02" db="EMBL/GenBank/DDBJ databases">
        <title>LHISI_Scaffold_Assembly.</title>
        <authorList>
            <person name="Stuart O.P."/>
            <person name="Cleave R."/>
            <person name="Magrath M.J.L."/>
            <person name="Mikheyev A.S."/>
        </authorList>
    </citation>
    <scope>NUCLEOTIDE SEQUENCE [LARGE SCALE GENOMIC DNA]</scope>
    <source>
        <strain evidence="3">Daus_M_001</strain>
        <tissue evidence="3">Leg muscle</tissue>
    </source>
</reference>
<dbReference type="EMBL" id="JARBHB010000003">
    <property type="protein sequence ID" value="KAJ8888202.1"/>
    <property type="molecule type" value="Genomic_DNA"/>
</dbReference>
<sequence length="928" mass="102329">MKHNLQRCSRKSKALTQRNDVNGLVHMLNLPRTRNIKGVIIYFLPGIEPILYIAVISQLESLIGKEFPTTTITSPTTCDPGQAGENKCSRQTIPSYPGTRQLDTYSKERKPRHESEAGQQAMMKDKDRASSGKKKSDKKSASLDNRGEDRLLPLHHILPPWLHRVLNCIVLHVIPRDPDFLKNKLNIDKRCFSKLSRPLAGGFSQGIPVPPALSFQRRSILGSHFMLRSVMTGTYGSRLESPAPYGRPEIVCNPTTIRGRGGQAVSPLASHKGEPGSVLGLVTGLSHVGIVPDDAVGRQVFSGISRFHPPFHSGTAPYSPQSPSSALKTSLLRAVQISSPYYHTVSIGQRLQANIITIACNSRTDCAAGIPSGKPDLGNARGFPTFVDSQPEATQRCRGFPQASRGIWLAHNYPFPQLLIHGNFDREMVQENPALSLVLGVIQATTLGWAQYGRQPCCPSPKGNPGSIPGTALSWAWFTQVRPALGPLANGNFYGLSVTRGCSQPLAPGRLHHEDLLLRPESAGGLRHRRPAKPGESIPADPARQTVTPYIKNTEVTWWRILCTPANTREQKSLRRPVIGQSFISQFLQRHNEVVPTLRHDFSLHSANEGPSSLYVRGTALANSLLCSYMFCDAELGAGTFNLVSGSCKKMTIFVICTLNQYQTFITPYSYNSADKGGWPSLPLSLRGDLLMRICSYVEDTDIMKRCEYGAAQELKGAGYGKSHRKPGTIPTCENTGVTRPGIEVGSPWWEASRLSAQPPRPRRRTKNILPRESSEATDNNEAFCKDSYHHVVLQTKIQSTNATLVVIMVLVTLIYMPANILLLVGVSDVSGLVTESAKMRIKDAALISPFIPFLLLLSRQTNMNIWLGHDARCRVFYPTFGLLQSPFTLMLPAHHWLSVKRGVSKELPSNRNGRRNEQVYGVYLASE</sequence>
<comment type="caution">
    <text evidence="3">The sequence shown here is derived from an EMBL/GenBank/DDBJ whole genome shotgun (WGS) entry which is preliminary data.</text>
</comment>
<feature type="compositionally biased region" description="Basic and acidic residues" evidence="1">
    <location>
        <begin position="105"/>
        <end position="116"/>
    </location>
</feature>
<evidence type="ECO:0000313" key="3">
    <source>
        <dbReference type="EMBL" id="KAJ8888202.1"/>
    </source>
</evidence>
<organism evidence="3 4">
    <name type="scientific">Dryococelus australis</name>
    <dbReference type="NCBI Taxonomy" id="614101"/>
    <lineage>
        <taxon>Eukaryota</taxon>
        <taxon>Metazoa</taxon>
        <taxon>Ecdysozoa</taxon>
        <taxon>Arthropoda</taxon>
        <taxon>Hexapoda</taxon>
        <taxon>Insecta</taxon>
        <taxon>Pterygota</taxon>
        <taxon>Neoptera</taxon>
        <taxon>Polyneoptera</taxon>
        <taxon>Phasmatodea</taxon>
        <taxon>Verophasmatodea</taxon>
        <taxon>Anareolatae</taxon>
        <taxon>Phasmatidae</taxon>
        <taxon>Eurycanthinae</taxon>
        <taxon>Dryococelus</taxon>
    </lineage>
</organism>
<feature type="region of interest" description="Disordered" evidence="1">
    <location>
        <begin position="71"/>
        <end position="144"/>
    </location>
</feature>
<keyword evidence="2" id="KW-0472">Membrane</keyword>
<feature type="transmembrane region" description="Helical" evidence="2">
    <location>
        <begin position="803"/>
        <end position="825"/>
    </location>
</feature>
<keyword evidence="4" id="KW-1185">Reference proteome</keyword>
<accession>A0ABQ9HVC6</accession>